<protein>
    <submittedName>
        <fullName evidence="1">Uncharacterized protein</fullName>
    </submittedName>
</protein>
<dbReference type="EMBL" id="LAZR01005935">
    <property type="protein sequence ID" value="KKM96007.1"/>
    <property type="molecule type" value="Genomic_DNA"/>
</dbReference>
<accession>A0A0F9PS83</accession>
<reference evidence="1" key="1">
    <citation type="journal article" date="2015" name="Nature">
        <title>Complex archaea that bridge the gap between prokaryotes and eukaryotes.</title>
        <authorList>
            <person name="Spang A."/>
            <person name="Saw J.H."/>
            <person name="Jorgensen S.L."/>
            <person name="Zaremba-Niedzwiedzka K."/>
            <person name="Martijn J."/>
            <person name="Lind A.E."/>
            <person name="van Eijk R."/>
            <person name="Schleper C."/>
            <person name="Guy L."/>
            <person name="Ettema T.J."/>
        </authorList>
    </citation>
    <scope>NUCLEOTIDE SEQUENCE</scope>
</reference>
<sequence>MFYWVFGFSEEGKRALLGPYPTEEKAAEVADLLTEAEIYPLETRNQQKATKIVKAKLIQEGVDVDEAFQRQSHVKPTSRYTRFAEPKEDIFSGNPFQD</sequence>
<organism evidence="1">
    <name type="scientific">marine sediment metagenome</name>
    <dbReference type="NCBI Taxonomy" id="412755"/>
    <lineage>
        <taxon>unclassified sequences</taxon>
        <taxon>metagenomes</taxon>
        <taxon>ecological metagenomes</taxon>
    </lineage>
</organism>
<name>A0A0F9PS83_9ZZZZ</name>
<gene>
    <name evidence="1" type="ORF">LCGC14_1182470</name>
</gene>
<comment type="caution">
    <text evidence="1">The sequence shown here is derived from an EMBL/GenBank/DDBJ whole genome shotgun (WGS) entry which is preliminary data.</text>
</comment>
<proteinExistence type="predicted"/>
<dbReference type="AlphaFoldDB" id="A0A0F9PS83"/>
<evidence type="ECO:0000313" key="1">
    <source>
        <dbReference type="EMBL" id="KKM96007.1"/>
    </source>
</evidence>